<protein>
    <submittedName>
        <fullName evidence="1">Uncharacterized protein</fullName>
    </submittedName>
</protein>
<organism evidence="1 2">
    <name type="scientific">Tuber borchii</name>
    <name type="common">White truffle</name>
    <dbReference type="NCBI Taxonomy" id="42251"/>
    <lineage>
        <taxon>Eukaryota</taxon>
        <taxon>Fungi</taxon>
        <taxon>Dikarya</taxon>
        <taxon>Ascomycota</taxon>
        <taxon>Pezizomycotina</taxon>
        <taxon>Pezizomycetes</taxon>
        <taxon>Pezizales</taxon>
        <taxon>Tuberaceae</taxon>
        <taxon>Tuber</taxon>
    </lineage>
</organism>
<reference evidence="1 2" key="1">
    <citation type="submission" date="2017-04" db="EMBL/GenBank/DDBJ databases">
        <title>Draft genome sequence of Tuber borchii Vittad., a whitish edible truffle.</title>
        <authorList>
            <consortium name="DOE Joint Genome Institute"/>
            <person name="Murat C."/>
            <person name="Kuo A."/>
            <person name="Barry K.W."/>
            <person name="Clum A."/>
            <person name="Dockter R.B."/>
            <person name="Fauchery L."/>
            <person name="Iotti M."/>
            <person name="Kohler A."/>
            <person name="Labutti K."/>
            <person name="Lindquist E.A."/>
            <person name="Lipzen A."/>
            <person name="Ohm R.A."/>
            <person name="Wang M."/>
            <person name="Grigoriev I.V."/>
            <person name="Zambonelli A."/>
            <person name="Martin F.M."/>
        </authorList>
    </citation>
    <scope>NUCLEOTIDE SEQUENCE [LARGE SCALE GENOMIC DNA]</scope>
    <source>
        <strain evidence="1 2">Tbo3840</strain>
    </source>
</reference>
<dbReference type="EMBL" id="NESQ01000252">
    <property type="protein sequence ID" value="PUU75076.1"/>
    <property type="molecule type" value="Genomic_DNA"/>
</dbReference>
<evidence type="ECO:0000313" key="2">
    <source>
        <dbReference type="Proteomes" id="UP000244722"/>
    </source>
</evidence>
<keyword evidence="2" id="KW-1185">Reference proteome</keyword>
<name>A0A2T6ZHY7_TUBBO</name>
<accession>A0A2T6ZHY7</accession>
<evidence type="ECO:0000313" key="1">
    <source>
        <dbReference type="EMBL" id="PUU75076.1"/>
    </source>
</evidence>
<gene>
    <name evidence="1" type="ORF">B9Z19DRAFT_373143</name>
</gene>
<dbReference type="AlphaFoldDB" id="A0A2T6ZHY7"/>
<dbReference type="OrthoDB" id="5338632at2759"/>
<dbReference type="Proteomes" id="UP000244722">
    <property type="component" value="Unassembled WGS sequence"/>
</dbReference>
<proteinExistence type="predicted"/>
<sequence>MSLVEDYYDGGENPLWIPLSEFPGYYMAVPDGIMSRIISFLPSSLPFPDSSTVIDRPTLFYLSHTNRWFRGLLRNDVLSRVFVHSPKSLHELVNHLSVFTWRDQERAIRSLTLRWNQSIPFLGSLTEITAASRYERANRVTTDVQCLLLKYTDGLQEISLDFPGAMVCFEDAVLSLSSPVKKRALKHITIRNGNRPIFPNARQVLCGISYLASGTLQVLRIDGGSSVLEGPWISKKPGLTLRIPDDNSFIRYEILSMLKHIEVRNLAGFEDPHLVWLCSSKDLRPQRRTWNNTHRGHTLVLDSNPHLTQTGIVTILKLIGDGLETLNLTHLVLEKIPGHTPPEKDNLWSPSCWLTPPIVFEADQSQGMGWVQEEEHFCDAIREHCKGLRRLEIYTHSVCRNIFFPTPDILPPLPYREGEARFGVVSLRLPSREGGVESTLCRGASGAGGVGLCLVADEALEKNAVNEFVRVRGFWKGVSKFKFNRSRVRNP</sequence>
<comment type="caution">
    <text evidence="1">The sequence shown here is derived from an EMBL/GenBank/DDBJ whole genome shotgun (WGS) entry which is preliminary data.</text>
</comment>